<protein>
    <submittedName>
        <fullName evidence="1">Unannotated protein</fullName>
    </submittedName>
</protein>
<accession>A0A6J7ITG8</accession>
<gene>
    <name evidence="1" type="ORF">UFOPK3610_02098</name>
</gene>
<name>A0A6J7ITG8_9ZZZZ</name>
<sequence>MCEVLSDLLRIDIKRSDELHITDVVFAELNVHEARHAASWICVLVVLDTLHE</sequence>
<dbReference type="AlphaFoldDB" id="A0A6J7ITG8"/>
<evidence type="ECO:0000313" key="1">
    <source>
        <dbReference type="EMBL" id="CAB4934159.1"/>
    </source>
</evidence>
<dbReference type="EMBL" id="CAFBMR010000177">
    <property type="protein sequence ID" value="CAB4934159.1"/>
    <property type="molecule type" value="Genomic_DNA"/>
</dbReference>
<reference evidence="1" key="1">
    <citation type="submission" date="2020-05" db="EMBL/GenBank/DDBJ databases">
        <authorList>
            <person name="Chiriac C."/>
            <person name="Salcher M."/>
            <person name="Ghai R."/>
            <person name="Kavagutti S V."/>
        </authorList>
    </citation>
    <scope>NUCLEOTIDE SEQUENCE</scope>
</reference>
<proteinExistence type="predicted"/>
<organism evidence="1">
    <name type="scientific">freshwater metagenome</name>
    <dbReference type="NCBI Taxonomy" id="449393"/>
    <lineage>
        <taxon>unclassified sequences</taxon>
        <taxon>metagenomes</taxon>
        <taxon>ecological metagenomes</taxon>
    </lineage>
</organism>